<keyword evidence="3" id="KW-1185">Reference proteome</keyword>
<dbReference type="InterPro" id="IPR010730">
    <property type="entry name" value="HET"/>
</dbReference>
<dbReference type="OrthoDB" id="674604at2759"/>
<dbReference type="PANTHER" id="PTHR10622">
    <property type="entry name" value="HET DOMAIN-CONTAINING PROTEIN"/>
    <property type="match status" value="1"/>
</dbReference>
<sequence length="142" mass="16741">MWLLNVHTYELREFIMNGSGTDRPLYTILSHTWEGEEVLFKDMFDLEGARQKLGWRKIEYMCRQTITDGYDWTWIDTCCIDKSSSAELSEAINSMFLWYQGAEICHVYLSDARNDGVPGALVTDATRRHAAFRRCRWWARGW</sequence>
<evidence type="ECO:0000259" key="1">
    <source>
        <dbReference type="Pfam" id="PF06985"/>
    </source>
</evidence>
<feature type="domain" description="Heterokaryon incompatibility" evidence="1">
    <location>
        <begin position="26"/>
        <end position="116"/>
    </location>
</feature>
<reference evidence="2 3" key="2">
    <citation type="journal article" date="2021" name="Curr. Genet.">
        <title>Genetic response to nitrogen starvation in the aggressive Eucalyptus foliar pathogen Teratosphaeria destructans.</title>
        <authorList>
            <person name="Havenga M."/>
            <person name="Wingfield B.D."/>
            <person name="Wingfield M.J."/>
            <person name="Dreyer L.L."/>
            <person name="Roets F."/>
            <person name="Aylward J."/>
        </authorList>
    </citation>
    <scope>NUCLEOTIDE SEQUENCE [LARGE SCALE GENOMIC DNA]</scope>
    <source>
        <strain evidence="2">CMW44962</strain>
    </source>
</reference>
<evidence type="ECO:0000313" key="3">
    <source>
        <dbReference type="Proteomes" id="UP001138500"/>
    </source>
</evidence>
<reference evidence="2 3" key="1">
    <citation type="journal article" date="2018" name="IMA Fungus">
        <title>IMA Genome-F 10: Nine draft genome sequences of Claviceps purpurea s.lat., including C. arundinis, C. humidiphila, and C. cf. spartinae, pseudomolecules for the pitch canker pathogen Fusarium circinatum, draft genome of Davidsoniella eucalypti, Grosmannia galeiformis, Quambalaria eucalypti, and Teratosphaeria destructans.</title>
        <authorList>
            <person name="Wingfield B.D."/>
            <person name="Liu M."/>
            <person name="Nguyen H.D."/>
            <person name="Lane F.A."/>
            <person name="Morgan S.W."/>
            <person name="De Vos L."/>
            <person name="Wilken P.M."/>
            <person name="Duong T.A."/>
            <person name="Aylward J."/>
            <person name="Coetzee M.P."/>
            <person name="Dadej K."/>
            <person name="De Beer Z.W."/>
            <person name="Findlay W."/>
            <person name="Havenga M."/>
            <person name="Kolarik M."/>
            <person name="Menzies J.G."/>
            <person name="Naidoo K."/>
            <person name="Pochopski O."/>
            <person name="Shoukouhi P."/>
            <person name="Santana Q.C."/>
            <person name="Seifert K.A."/>
            <person name="Soal N."/>
            <person name="Steenkamp E.T."/>
            <person name="Tatham C.T."/>
            <person name="van der Nest M.A."/>
            <person name="Wingfield M.J."/>
        </authorList>
    </citation>
    <scope>NUCLEOTIDE SEQUENCE [LARGE SCALE GENOMIC DNA]</scope>
    <source>
        <strain evidence="2">CMW44962</strain>
    </source>
</reference>
<dbReference type="Pfam" id="PF06985">
    <property type="entry name" value="HET"/>
    <property type="match status" value="1"/>
</dbReference>
<gene>
    <name evidence="2" type="ORF">Tdes44962_MAKER07103</name>
</gene>
<dbReference type="AlphaFoldDB" id="A0A9W7W683"/>
<proteinExistence type="predicted"/>
<protein>
    <submittedName>
        <fullName evidence="2">HET domain-containing protein</fullName>
    </submittedName>
</protein>
<comment type="caution">
    <text evidence="2">The sequence shown here is derived from an EMBL/GenBank/DDBJ whole genome shotgun (WGS) entry which is preliminary data.</text>
</comment>
<accession>A0A9W7W683</accession>
<organism evidence="2 3">
    <name type="scientific">Teratosphaeria destructans</name>
    <dbReference type="NCBI Taxonomy" id="418781"/>
    <lineage>
        <taxon>Eukaryota</taxon>
        <taxon>Fungi</taxon>
        <taxon>Dikarya</taxon>
        <taxon>Ascomycota</taxon>
        <taxon>Pezizomycotina</taxon>
        <taxon>Dothideomycetes</taxon>
        <taxon>Dothideomycetidae</taxon>
        <taxon>Mycosphaerellales</taxon>
        <taxon>Teratosphaeriaceae</taxon>
        <taxon>Teratosphaeria</taxon>
    </lineage>
</organism>
<dbReference type="EMBL" id="RIBY02000225">
    <property type="protein sequence ID" value="KAH9844758.1"/>
    <property type="molecule type" value="Genomic_DNA"/>
</dbReference>
<dbReference type="PANTHER" id="PTHR10622:SF10">
    <property type="entry name" value="HET DOMAIN-CONTAINING PROTEIN"/>
    <property type="match status" value="1"/>
</dbReference>
<evidence type="ECO:0000313" key="2">
    <source>
        <dbReference type="EMBL" id="KAH9844758.1"/>
    </source>
</evidence>
<dbReference type="Proteomes" id="UP001138500">
    <property type="component" value="Unassembled WGS sequence"/>
</dbReference>
<name>A0A9W7W683_9PEZI</name>